<keyword evidence="3" id="KW-1185">Reference proteome</keyword>
<evidence type="ECO:0000256" key="1">
    <source>
        <dbReference type="SAM" id="MobiDB-lite"/>
    </source>
</evidence>
<dbReference type="EMBL" id="UYSU01044939">
    <property type="protein sequence ID" value="VDM05046.1"/>
    <property type="molecule type" value="Genomic_DNA"/>
</dbReference>
<feature type="region of interest" description="Disordered" evidence="1">
    <location>
        <begin position="59"/>
        <end position="78"/>
    </location>
</feature>
<gene>
    <name evidence="2" type="ORF">SSLN_LOCUS18660</name>
</gene>
<proteinExistence type="predicted"/>
<dbReference type="Proteomes" id="UP000275846">
    <property type="component" value="Unassembled WGS sequence"/>
</dbReference>
<protein>
    <submittedName>
        <fullName evidence="2 4">Uncharacterized protein</fullName>
    </submittedName>
</protein>
<organism evidence="4">
    <name type="scientific">Schistocephalus solidus</name>
    <name type="common">Tapeworm</name>
    <dbReference type="NCBI Taxonomy" id="70667"/>
    <lineage>
        <taxon>Eukaryota</taxon>
        <taxon>Metazoa</taxon>
        <taxon>Spiralia</taxon>
        <taxon>Lophotrochozoa</taxon>
        <taxon>Platyhelminthes</taxon>
        <taxon>Cestoda</taxon>
        <taxon>Eucestoda</taxon>
        <taxon>Diphyllobothriidea</taxon>
        <taxon>Diphyllobothriidae</taxon>
        <taxon>Schistocephalus</taxon>
    </lineage>
</organism>
<reference evidence="2 3" key="2">
    <citation type="submission" date="2018-11" db="EMBL/GenBank/DDBJ databases">
        <authorList>
            <consortium name="Pathogen Informatics"/>
        </authorList>
    </citation>
    <scope>NUCLEOTIDE SEQUENCE [LARGE SCALE GENOMIC DNA]</scope>
    <source>
        <strain evidence="2 3">NST_G2</strain>
    </source>
</reference>
<sequence>MLRGLLQDCHSRLRKDRQSNDQEKVNCCEFMGENGKKLLRQRVAERTCEQRVTRKAALENKFHELPAPTSPKNGKLVHNLPSKELTEDKMQVLRHEASLNTADAMPANMVAAVESILSQMDATDEAKNYTRHQVSSLLIAHRPRDVFSKV</sequence>
<reference evidence="4" key="1">
    <citation type="submission" date="2016-06" db="UniProtKB">
        <authorList>
            <consortium name="WormBaseParasite"/>
        </authorList>
    </citation>
    <scope>IDENTIFICATION</scope>
</reference>
<dbReference type="OrthoDB" id="6782675at2759"/>
<accession>A0A183TQB1</accession>
<name>A0A183TQB1_SCHSO</name>
<evidence type="ECO:0000313" key="2">
    <source>
        <dbReference type="EMBL" id="VDM05046.1"/>
    </source>
</evidence>
<dbReference type="AlphaFoldDB" id="A0A183TQB1"/>
<evidence type="ECO:0000313" key="4">
    <source>
        <dbReference type="WBParaSite" id="SSLN_0001936401-mRNA-1"/>
    </source>
</evidence>
<evidence type="ECO:0000313" key="3">
    <source>
        <dbReference type="Proteomes" id="UP000275846"/>
    </source>
</evidence>
<dbReference type="WBParaSite" id="SSLN_0001936401-mRNA-1">
    <property type="protein sequence ID" value="SSLN_0001936401-mRNA-1"/>
    <property type="gene ID" value="SSLN_0001936401"/>
</dbReference>